<dbReference type="GO" id="GO:0008381">
    <property type="term" value="F:mechanosensitive monoatomic ion channel activity"/>
    <property type="evidence" value="ECO:0007669"/>
    <property type="project" value="UniProtKB-ARBA"/>
</dbReference>
<proteinExistence type="predicted"/>
<sequence length="337" mass="36067">MQAILSFFTDVRDSVSASSTLSQLFATVVVLVAAMMVTRSAAKYYRGKDSGSTGERRTAYTAVRNGVAVVVLILLLFLWGGQLRHFALSVAALAAAVAIASKEFVMSALGSLMRATQRPYAVGDIIEINGMKGEVLIIDLFSTTLLEEAQSGYVTGRTYQFPNMLLLLNPVRKSSTMGSFVLEAVRVPLDPADDVVSAEQRLLQSAVVVCEPWVQQADAHFRRIEGAYLVALPESRPVALIEPVDAKRVDVVVRFPCPSNRRMAVGQQILNGYYAMIREERKARSAANAAAPGKAADKAAGSASPGAASVTPSPATTYTAPQTPPDKPVPLRPIDPV</sequence>
<feature type="region of interest" description="Disordered" evidence="5">
    <location>
        <begin position="286"/>
        <end position="337"/>
    </location>
</feature>
<dbReference type="Proteomes" id="UP000542125">
    <property type="component" value="Unassembled WGS sequence"/>
</dbReference>
<protein>
    <submittedName>
        <fullName evidence="8">Small-conductance mechanosensitive channel</fullName>
    </submittedName>
</protein>
<organism evidence="8 9">
    <name type="scientific">Pigmentiphaga litoralis</name>
    <dbReference type="NCBI Taxonomy" id="516702"/>
    <lineage>
        <taxon>Bacteria</taxon>
        <taxon>Pseudomonadati</taxon>
        <taxon>Pseudomonadota</taxon>
        <taxon>Betaproteobacteria</taxon>
        <taxon>Burkholderiales</taxon>
        <taxon>Alcaligenaceae</taxon>
        <taxon>Pigmentiphaga</taxon>
    </lineage>
</organism>
<evidence type="ECO:0000256" key="6">
    <source>
        <dbReference type="SAM" id="Phobius"/>
    </source>
</evidence>
<dbReference type="SUPFAM" id="SSF50182">
    <property type="entry name" value="Sm-like ribonucleoproteins"/>
    <property type="match status" value="1"/>
</dbReference>
<comment type="subcellular location">
    <subcellularLocation>
        <location evidence="1">Membrane</location>
    </subcellularLocation>
</comment>
<dbReference type="PANTHER" id="PTHR30566">
    <property type="entry name" value="YNAI-RELATED MECHANOSENSITIVE ION CHANNEL"/>
    <property type="match status" value="1"/>
</dbReference>
<dbReference type="InterPro" id="IPR023408">
    <property type="entry name" value="MscS_beta-dom_sf"/>
</dbReference>
<gene>
    <name evidence="8" type="ORF">FHW18_001218</name>
</gene>
<dbReference type="Gene3D" id="2.30.30.60">
    <property type="match status" value="1"/>
</dbReference>
<dbReference type="PANTHER" id="PTHR30566:SF27">
    <property type="entry name" value="MECHANOSENSITIVE ION CHANNEL PROTEIN"/>
    <property type="match status" value="1"/>
</dbReference>
<reference evidence="8 9" key="1">
    <citation type="submission" date="2020-07" db="EMBL/GenBank/DDBJ databases">
        <title>Genomic Encyclopedia of Type Strains, Phase IV (KMG-V): Genome sequencing to study the core and pangenomes of soil and plant-associated prokaryotes.</title>
        <authorList>
            <person name="Whitman W."/>
        </authorList>
    </citation>
    <scope>NUCLEOTIDE SEQUENCE [LARGE SCALE GENOMIC DNA]</scope>
    <source>
        <strain evidence="8 9">SAS40</strain>
    </source>
</reference>
<dbReference type="GO" id="GO:0016020">
    <property type="term" value="C:membrane"/>
    <property type="evidence" value="ECO:0007669"/>
    <property type="project" value="UniProtKB-SubCell"/>
</dbReference>
<feature type="compositionally biased region" description="Pro residues" evidence="5">
    <location>
        <begin position="322"/>
        <end position="337"/>
    </location>
</feature>
<accession>A0A7Y9LKW9</accession>
<evidence type="ECO:0000256" key="3">
    <source>
        <dbReference type="ARBA" id="ARBA00022989"/>
    </source>
</evidence>
<evidence type="ECO:0000256" key="5">
    <source>
        <dbReference type="SAM" id="MobiDB-lite"/>
    </source>
</evidence>
<name>A0A7Y9LKW9_9BURK</name>
<feature type="transmembrane region" description="Helical" evidence="6">
    <location>
        <begin position="86"/>
        <end position="105"/>
    </location>
</feature>
<evidence type="ECO:0000313" key="9">
    <source>
        <dbReference type="Proteomes" id="UP000542125"/>
    </source>
</evidence>
<evidence type="ECO:0000256" key="4">
    <source>
        <dbReference type="ARBA" id="ARBA00023136"/>
    </source>
</evidence>
<evidence type="ECO:0000313" key="8">
    <source>
        <dbReference type="EMBL" id="NYE81947.1"/>
    </source>
</evidence>
<feature type="domain" description="Mechanosensitive ion channel MscS" evidence="7">
    <location>
        <begin position="105"/>
        <end position="146"/>
    </location>
</feature>
<keyword evidence="2 6" id="KW-0812">Transmembrane</keyword>
<comment type="caution">
    <text evidence="8">The sequence shown here is derived from an EMBL/GenBank/DDBJ whole genome shotgun (WGS) entry which is preliminary data.</text>
</comment>
<keyword evidence="9" id="KW-1185">Reference proteome</keyword>
<dbReference type="RefSeq" id="WP_179584372.1">
    <property type="nucleotide sequence ID" value="NZ_JACBYR010000001.1"/>
</dbReference>
<feature type="compositionally biased region" description="Low complexity" evidence="5">
    <location>
        <begin position="286"/>
        <end position="321"/>
    </location>
</feature>
<dbReference type="InterPro" id="IPR010920">
    <property type="entry name" value="LSM_dom_sf"/>
</dbReference>
<evidence type="ECO:0000256" key="2">
    <source>
        <dbReference type="ARBA" id="ARBA00022692"/>
    </source>
</evidence>
<evidence type="ECO:0000256" key="1">
    <source>
        <dbReference type="ARBA" id="ARBA00004370"/>
    </source>
</evidence>
<feature type="transmembrane region" description="Helical" evidence="6">
    <location>
        <begin position="59"/>
        <end position="80"/>
    </location>
</feature>
<dbReference type="EMBL" id="JACBYR010000001">
    <property type="protein sequence ID" value="NYE81947.1"/>
    <property type="molecule type" value="Genomic_DNA"/>
</dbReference>
<keyword evidence="3 6" id="KW-1133">Transmembrane helix</keyword>
<feature type="transmembrane region" description="Helical" evidence="6">
    <location>
        <begin position="20"/>
        <end position="38"/>
    </location>
</feature>
<dbReference type="AlphaFoldDB" id="A0A7Y9LKW9"/>
<evidence type="ECO:0000259" key="7">
    <source>
        <dbReference type="Pfam" id="PF00924"/>
    </source>
</evidence>
<dbReference type="InterPro" id="IPR006685">
    <property type="entry name" value="MscS_channel_2nd"/>
</dbReference>
<keyword evidence="4 6" id="KW-0472">Membrane</keyword>
<dbReference type="Pfam" id="PF00924">
    <property type="entry name" value="MS_channel_2nd"/>
    <property type="match status" value="1"/>
</dbReference>